<feature type="domain" description="C2H2-type" evidence="3">
    <location>
        <begin position="345"/>
        <end position="378"/>
    </location>
</feature>
<keyword evidence="1" id="KW-0479">Metal-binding</keyword>
<dbReference type="PROSITE" id="PS50157">
    <property type="entry name" value="ZINC_FINGER_C2H2_2"/>
    <property type="match status" value="1"/>
</dbReference>
<reference evidence="4" key="1">
    <citation type="submission" date="2021-07" db="EMBL/GenBank/DDBJ databases">
        <title>Elsinoe batatas strain:CRI-CJ2 Genome sequencing and assembly.</title>
        <authorList>
            <person name="Huang L."/>
        </authorList>
    </citation>
    <scope>NUCLEOTIDE SEQUENCE</scope>
    <source>
        <strain evidence="4">CRI-CJ2</strain>
    </source>
</reference>
<evidence type="ECO:0000256" key="1">
    <source>
        <dbReference type="PROSITE-ProRule" id="PRU00042"/>
    </source>
</evidence>
<keyword evidence="5" id="KW-1185">Reference proteome</keyword>
<dbReference type="InterPro" id="IPR013087">
    <property type="entry name" value="Znf_C2H2_type"/>
</dbReference>
<evidence type="ECO:0000313" key="4">
    <source>
        <dbReference type="EMBL" id="KAG8629927.1"/>
    </source>
</evidence>
<keyword evidence="1" id="KW-0863">Zinc-finger</keyword>
<keyword evidence="1" id="KW-0862">Zinc</keyword>
<comment type="caution">
    <text evidence="4">The sequence shown here is derived from an EMBL/GenBank/DDBJ whole genome shotgun (WGS) entry which is preliminary data.</text>
</comment>
<dbReference type="AlphaFoldDB" id="A0A8K0PIW4"/>
<proteinExistence type="predicted"/>
<name>A0A8K0PIW4_9PEZI</name>
<organism evidence="4 5">
    <name type="scientific">Elsinoe batatas</name>
    <dbReference type="NCBI Taxonomy" id="2601811"/>
    <lineage>
        <taxon>Eukaryota</taxon>
        <taxon>Fungi</taxon>
        <taxon>Dikarya</taxon>
        <taxon>Ascomycota</taxon>
        <taxon>Pezizomycotina</taxon>
        <taxon>Dothideomycetes</taxon>
        <taxon>Dothideomycetidae</taxon>
        <taxon>Myriangiales</taxon>
        <taxon>Elsinoaceae</taxon>
        <taxon>Elsinoe</taxon>
    </lineage>
</organism>
<sequence>MFNLVEQSYAFMMESATANRTNWNDVLSSPGLASPPSSASDHRRQSTTSAYQSWDEGLIGASSGTMSPDHLQEAFTPSIDSSVDQTSFRLLNTKLSNAYQAQFHNPFGAANGNGLMSPCSPQDEDGRFEFMIGHASQPPWGHPAKAFASFRPAPIITPSHGLMFSTQTDTPPNTASTSFDSGIEMMTPLEPSYMMTGQQVRDVMHLDASIEFFDALPTAPVVPSQTVSGSACMPVPILHRNDSSFSTSTLADFDSSPFSQTVKAESSSPTMDEFSVPFPHYPTPSRVNKRKSGKGGRVKAHNANLVSKNPRTGKFVLHDKLGHIELDYDGTTGYSNPARKNKPSKFCDHKINGKVCDARFERTEHLNRHRVMHTGVRAHGCPAPYHTEKDPSKKPVQDTKEKKFTRHDNSFDHISKHVSAWLKELPEYKTKGSPRTDPFSPEFMQDRIIVWKGLDAAPDILDKIWNRVKKDVPGVDSREHCFPMIRDHVLEKERTGRR</sequence>
<evidence type="ECO:0000313" key="5">
    <source>
        <dbReference type="Proteomes" id="UP000809789"/>
    </source>
</evidence>
<protein>
    <recommendedName>
        <fullName evidence="3">C2H2-type domain-containing protein</fullName>
    </recommendedName>
</protein>
<feature type="region of interest" description="Disordered" evidence="2">
    <location>
        <begin position="261"/>
        <end position="299"/>
    </location>
</feature>
<feature type="compositionally biased region" description="Polar residues" evidence="2">
    <location>
        <begin position="261"/>
        <end position="270"/>
    </location>
</feature>
<feature type="region of interest" description="Disordered" evidence="2">
    <location>
        <begin position="378"/>
        <end position="408"/>
    </location>
</feature>
<evidence type="ECO:0000256" key="2">
    <source>
        <dbReference type="SAM" id="MobiDB-lite"/>
    </source>
</evidence>
<feature type="compositionally biased region" description="Basic and acidic residues" evidence="2">
    <location>
        <begin position="386"/>
        <end position="408"/>
    </location>
</feature>
<feature type="compositionally biased region" description="Low complexity" evidence="2">
    <location>
        <begin position="27"/>
        <end position="39"/>
    </location>
</feature>
<dbReference type="EMBL" id="JAESVG020000002">
    <property type="protein sequence ID" value="KAG8629927.1"/>
    <property type="molecule type" value="Genomic_DNA"/>
</dbReference>
<dbReference type="Proteomes" id="UP000809789">
    <property type="component" value="Unassembled WGS sequence"/>
</dbReference>
<dbReference type="GO" id="GO:0008270">
    <property type="term" value="F:zinc ion binding"/>
    <property type="evidence" value="ECO:0007669"/>
    <property type="project" value="UniProtKB-KW"/>
</dbReference>
<accession>A0A8K0PIW4</accession>
<feature type="compositionally biased region" description="Basic residues" evidence="2">
    <location>
        <begin position="287"/>
        <end position="299"/>
    </location>
</feature>
<feature type="region of interest" description="Disordered" evidence="2">
    <location>
        <begin position="27"/>
        <end position="51"/>
    </location>
</feature>
<gene>
    <name evidence="4" type="ORF">KVT40_001546</name>
</gene>
<dbReference type="OrthoDB" id="10018191at2759"/>
<evidence type="ECO:0000259" key="3">
    <source>
        <dbReference type="PROSITE" id="PS50157"/>
    </source>
</evidence>